<dbReference type="STRING" id="686832.A0A0C3BFZ0"/>
<gene>
    <name evidence="3" type="ORF">M413DRAFT_32379</name>
</gene>
<dbReference type="SUPFAM" id="SSF56112">
    <property type="entry name" value="Protein kinase-like (PK-like)"/>
    <property type="match status" value="1"/>
</dbReference>
<dbReference type="PROSITE" id="PS50011">
    <property type="entry name" value="PROTEIN_KINASE_DOM"/>
    <property type="match status" value="1"/>
</dbReference>
<dbReference type="GO" id="GO:0005524">
    <property type="term" value="F:ATP binding"/>
    <property type="evidence" value="ECO:0007669"/>
    <property type="project" value="InterPro"/>
</dbReference>
<dbReference type="Pfam" id="PF00069">
    <property type="entry name" value="Pkinase"/>
    <property type="match status" value="1"/>
</dbReference>
<dbReference type="Gene3D" id="3.30.200.20">
    <property type="entry name" value="Phosphorylase Kinase, domain 1"/>
    <property type="match status" value="1"/>
</dbReference>
<reference evidence="3 4" key="1">
    <citation type="submission" date="2014-04" db="EMBL/GenBank/DDBJ databases">
        <authorList>
            <consortium name="DOE Joint Genome Institute"/>
            <person name="Kuo A."/>
            <person name="Gay G."/>
            <person name="Dore J."/>
            <person name="Kohler A."/>
            <person name="Nagy L.G."/>
            <person name="Floudas D."/>
            <person name="Copeland A."/>
            <person name="Barry K.W."/>
            <person name="Cichocki N."/>
            <person name="Veneault-Fourrey C."/>
            <person name="LaButti K."/>
            <person name="Lindquist E.A."/>
            <person name="Lipzen A."/>
            <person name="Lundell T."/>
            <person name="Morin E."/>
            <person name="Murat C."/>
            <person name="Sun H."/>
            <person name="Tunlid A."/>
            <person name="Henrissat B."/>
            <person name="Grigoriev I.V."/>
            <person name="Hibbett D.S."/>
            <person name="Martin F."/>
            <person name="Nordberg H.P."/>
            <person name="Cantor M.N."/>
            <person name="Hua S.X."/>
        </authorList>
    </citation>
    <scope>NUCLEOTIDE SEQUENCE [LARGE SCALE GENOMIC DNA]</scope>
    <source>
        <strain evidence="4">h7</strain>
    </source>
</reference>
<evidence type="ECO:0000313" key="3">
    <source>
        <dbReference type="EMBL" id="KIM35625.1"/>
    </source>
</evidence>
<dbReference type="PANTHER" id="PTHR44167">
    <property type="entry name" value="OVARIAN-SPECIFIC SERINE/THREONINE-PROTEIN KINASE LOK-RELATED"/>
    <property type="match status" value="1"/>
</dbReference>
<dbReference type="PANTHER" id="PTHR44167:SF30">
    <property type="entry name" value="PHOSPHORYLASE KINASE"/>
    <property type="match status" value="1"/>
</dbReference>
<sequence length="310" mass="34514">MSFPEEASREGYDYFPVKIHQKLSNNKYEIIRKLGCGPRSSTWLAWRASDDNYFSIKIYTIAASKRAEEVELPILQLPLSTTVEDLRLKEETHKLPVLVVQRAVHCACEALHVLHGANIMHGAVNAENVYFATGTTTPKLNPEDRPSVKKIGKFYVIASQPLKHPFRWRDKRDIVSEWPLQLVNLGHAQKSTFKPEPGNDYLSAPETLSQKPSVSPQTDMWQLGCMILKLLTGSNPPFISGDDASSRLASIQAALGDGSAKSIQALLVDVLDKRDAAKAAGFIRDCLHLNPSRRLTADKALQHGWFAANM</sequence>
<dbReference type="InterPro" id="IPR011009">
    <property type="entry name" value="Kinase-like_dom_sf"/>
</dbReference>
<dbReference type="Gene3D" id="1.10.510.10">
    <property type="entry name" value="Transferase(Phosphotransferase) domain 1"/>
    <property type="match status" value="1"/>
</dbReference>
<evidence type="ECO:0000313" key="4">
    <source>
        <dbReference type="Proteomes" id="UP000053424"/>
    </source>
</evidence>
<dbReference type="InterPro" id="IPR000719">
    <property type="entry name" value="Prot_kinase_dom"/>
</dbReference>
<feature type="region of interest" description="Disordered" evidence="1">
    <location>
        <begin position="194"/>
        <end position="215"/>
    </location>
</feature>
<dbReference type="GO" id="GO:0005634">
    <property type="term" value="C:nucleus"/>
    <property type="evidence" value="ECO:0007669"/>
    <property type="project" value="TreeGrafter"/>
</dbReference>
<reference evidence="4" key="2">
    <citation type="submission" date="2015-01" db="EMBL/GenBank/DDBJ databases">
        <title>Evolutionary Origins and Diversification of the Mycorrhizal Mutualists.</title>
        <authorList>
            <consortium name="DOE Joint Genome Institute"/>
            <consortium name="Mycorrhizal Genomics Consortium"/>
            <person name="Kohler A."/>
            <person name="Kuo A."/>
            <person name="Nagy L.G."/>
            <person name="Floudas D."/>
            <person name="Copeland A."/>
            <person name="Barry K.W."/>
            <person name="Cichocki N."/>
            <person name="Veneault-Fourrey C."/>
            <person name="LaButti K."/>
            <person name="Lindquist E.A."/>
            <person name="Lipzen A."/>
            <person name="Lundell T."/>
            <person name="Morin E."/>
            <person name="Murat C."/>
            <person name="Riley R."/>
            <person name="Ohm R."/>
            <person name="Sun H."/>
            <person name="Tunlid A."/>
            <person name="Henrissat B."/>
            <person name="Grigoriev I.V."/>
            <person name="Hibbett D.S."/>
            <person name="Martin F."/>
        </authorList>
    </citation>
    <scope>NUCLEOTIDE SEQUENCE [LARGE SCALE GENOMIC DNA]</scope>
    <source>
        <strain evidence="4">h7</strain>
    </source>
</reference>
<dbReference type="SMART" id="SM00220">
    <property type="entry name" value="S_TKc"/>
    <property type="match status" value="1"/>
</dbReference>
<evidence type="ECO:0000256" key="1">
    <source>
        <dbReference type="SAM" id="MobiDB-lite"/>
    </source>
</evidence>
<proteinExistence type="predicted"/>
<dbReference type="EMBL" id="KN831817">
    <property type="protein sequence ID" value="KIM35625.1"/>
    <property type="molecule type" value="Genomic_DNA"/>
</dbReference>
<accession>A0A0C3BFZ0</accession>
<dbReference type="GO" id="GO:0004674">
    <property type="term" value="F:protein serine/threonine kinase activity"/>
    <property type="evidence" value="ECO:0007669"/>
    <property type="project" value="TreeGrafter"/>
</dbReference>
<evidence type="ECO:0000259" key="2">
    <source>
        <dbReference type="PROSITE" id="PS50011"/>
    </source>
</evidence>
<feature type="domain" description="Protein kinase" evidence="2">
    <location>
        <begin position="1"/>
        <end position="306"/>
    </location>
</feature>
<dbReference type="HOGENOM" id="CLU_000288_81_13_1"/>
<organism evidence="3 4">
    <name type="scientific">Hebeloma cylindrosporum</name>
    <dbReference type="NCBI Taxonomy" id="76867"/>
    <lineage>
        <taxon>Eukaryota</taxon>
        <taxon>Fungi</taxon>
        <taxon>Dikarya</taxon>
        <taxon>Basidiomycota</taxon>
        <taxon>Agaricomycotina</taxon>
        <taxon>Agaricomycetes</taxon>
        <taxon>Agaricomycetidae</taxon>
        <taxon>Agaricales</taxon>
        <taxon>Agaricineae</taxon>
        <taxon>Hymenogastraceae</taxon>
        <taxon>Hebeloma</taxon>
    </lineage>
</organism>
<protein>
    <recommendedName>
        <fullName evidence="2">Protein kinase domain-containing protein</fullName>
    </recommendedName>
</protein>
<dbReference type="AlphaFoldDB" id="A0A0C3BFZ0"/>
<keyword evidence="4" id="KW-1185">Reference proteome</keyword>
<dbReference type="OrthoDB" id="5979581at2759"/>
<name>A0A0C3BFZ0_HEBCY</name>
<dbReference type="Proteomes" id="UP000053424">
    <property type="component" value="Unassembled WGS sequence"/>
</dbReference>
<feature type="compositionally biased region" description="Polar residues" evidence="1">
    <location>
        <begin position="206"/>
        <end position="215"/>
    </location>
</feature>
<dbReference type="GO" id="GO:0044773">
    <property type="term" value="P:mitotic DNA damage checkpoint signaling"/>
    <property type="evidence" value="ECO:0007669"/>
    <property type="project" value="TreeGrafter"/>
</dbReference>